<name>A0A7D5IX07_9MICO</name>
<reference evidence="1 2" key="1">
    <citation type="submission" date="2020-06" db="EMBL/GenBank/DDBJ databases">
        <authorList>
            <person name="Jo H."/>
        </authorList>
    </citation>
    <scope>NUCLEOTIDE SEQUENCE [LARGE SCALE GENOMIC DNA]</scope>
    <source>
        <strain evidence="1 2">I46</strain>
    </source>
</reference>
<accession>A0A7D5IX07</accession>
<evidence type="ECO:0000313" key="1">
    <source>
        <dbReference type="EMBL" id="QLD11416.1"/>
    </source>
</evidence>
<dbReference type="Proteomes" id="UP000509638">
    <property type="component" value="Chromosome"/>
</dbReference>
<evidence type="ECO:0000313" key="2">
    <source>
        <dbReference type="Proteomes" id="UP000509638"/>
    </source>
</evidence>
<dbReference type="AlphaFoldDB" id="A0A7D5IX07"/>
<protein>
    <recommendedName>
        <fullName evidence="3">Asp23/Gls24 family envelope stress response protein</fullName>
    </recommendedName>
</protein>
<proteinExistence type="predicted"/>
<dbReference type="RefSeq" id="WP_178011330.1">
    <property type="nucleotide sequence ID" value="NZ_CP058316.1"/>
</dbReference>
<sequence length="131" mass="13764">MTVAEAIRPGGGVTAATGATSGVAGRVDVRERVVRKVSEQIASQVIGVDADRVKVAASDYRDGVAVRIDTPMPVPPLDDTAAVHAAGAVIDTVREMQRRVQEQLAQVLGKPVTRVDITVSGATTPVKRRVR</sequence>
<gene>
    <name evidence="1" type="ORF">HW566_06290</name>
</gene>
<evidence type="ECO:0008006" key="3">
    <source>
        <dbReference type="Google" id="ProtNLM"/>
    </source>
</evidence>
<dbReference type="EMBL" id="CP058316">
    <property type="protein sequence ID" value="QLD11416.1"/>
    <property type="molecule type" value="Genomic_DNA"/>
</dbReference>
<organism evidence="1 2">
    <name type="scientific">Microbacterium oleivorans</name>
    <dbReference type="NCBI Taxonomy" id="273677"/>
    <lineage>
        <taxon>Bacteria</taxon>
        <taxon>Bacillati</taxon>
        <taxon>Actinomycetota</taxon>
        <taxon>Actinomycetes</taxon>
        <taxon>Micrococcales</taxon>
        <taxon>Microbacteriaceae</taxon>
        <taxon>Microbacterium</taxon>
    </lineage>
</organism>